<keyword evidence="4" id="KW-1185">Reference proteome</keyword>
<dbReference type="InterPro" id="IPR017853">
    <property type="entry name" value="GH"/>
</dbReference>
<dbReference type="Pfam" id="PF00232">
    <property type="entry name" value="Glyco_hydro_1"/>
    <property type="match status" value="1"/>
</dbReference>
<evidence type="ECO:0000313" key="3">
    <source>
        <dbReference type="EMBL" id="KAK4779068.1"/>
    </source>
</evidence>
<dbReference type="Proteomes" id="UP001346149">
    <property type="component" value="Unassembled WGS sequence"/>
</dbReference>
<dbReference type="PRINTS" id="PR00131">
    <property type="entry name" value="GLHYDRLASE1"/>
</dbReference>
<dbReference type="InterPro" id="IPR001360">
    <property type="entry name" value="Glyco_hydro_1"/>
</dbReference>
<evidence type="ECO:0000256" key="2">
    <source>
        <dbReference type="RuleBase" id="RU003690"/>
    </source>
</evidence>
<protein>
    <recommendedName>
        <fullName evidence="5">Beta-glucosidase</fullName>
    </recommendedName>
</protein>
<comment type="similarity">
    <text evidence="1 2">Belongs to the glycosyl hydrolase 1 family.</text>
</comment>
<gene>
    <name evidence="3" type="ORF">SAY86_006596</name>
</gene>
<evidence type="ECO:0008006" key="5">
    <source>
        <dbReference type="Google" id="ProtNLM"/>
    </source>
</evidence>
<dbReference type="GO" id="GO:0005975">
    <property type="term" value="P:carbohydrate metabolic process"/>
    <property type="evidence" value="ECO:0007669"/>
    <property type="project" value="InterPro"/>
</dbReference>
<dbReference type="PANTHER" id="PTHR10353">
    <property type="entry name" value="GLYCOSYL HYDROLASE"/>
    <property type="match status" value="1"/>
</dbReference>
<sequence length="298" mass="34482">MVFGLNHTPILTQAIQPFTADRRIHGSLSGGLNQEGIDHYNNLITEVTNNGIRPFVTLLHFDLPQILQDKYGGFLSRKIVFLHPLVYGEYPRSMRNLVKGRLPAFNGKDRLLVKGSFDFIGFNYYTSRYAKAAGMNPDVPPMSFSFDSFVDFSITRDGVPIGKKGPGNGFIYIYPEGLMKLLYYTKRKYKNPRIYITENGIYDAKSDGKTIQEALQDQHRSSFILKHLYQINRSIRKGVEVKGYFYWSLFDSFEFEEGRQVRYGLYYIDYGNNFTRIPKHSAEWLPSFLRNKERAQAL</sequence>
<dbReference type="PANTHER" id="PTHR10353:SF154">
    <property type="entry name" value="BETA-GLUCOSIDASE 9-RELATED"/>
    <property type="match status" value="1"/>
</dbReference>
<comment type="caution">
    <text evidence="3">The sequence shown here is derived from an EMBL/GenBank/DDBJ whole genome shotgun (WGS) entry which is preliminary data.</text>
</comment>
<evidence type="ECO:0000256" key="1">
    <source>
        <dbReference type="ARBA" id="ARBA00010838"/>
    </source>
</evidence>
<dbReference type="SUPFAM" id="SSF51445">
    <property type="entry name" value="(Trans)glycosidases"/>
    <property type="match status" value="1"/>
</dbReference>
<accession>A0AAN7KZ48</accession>
<dbReference type="AlphaFoldDB" id="A0AAN7KZ48"/>
<dbReference type="GO" id="GO:0008422">
    <property type="term" value="F:beta-glucosidase activity"/>
    <property type="evidence" value="ECO:0007669"/>
    <property type="project" value="TreeGrafter"/>
</dbReference>
<dbReference type="EMBL" id="JAXQNO010000017">
    <property type="protein sequence ID" value="KAK4779068.1"/>
    <property type="molecule type" value="Genomic_DNA"/>
</dbReference>
<proteinExistence type="inferred from homology"/>
<organism evidence="3 4">
    <name type="scientific">Trapa natans</name>
    <name type="common">Water chestnut</name>
    <dbReference type="NCBI Taxonomy" id="22666"/>
    <lineage>
        <taxon>Eukaryota</taxon>
        <taxon>Viridiplantae</taxon>
        <taxon>Streptophyta</taxon>
        <taxon>Embryophyta</taxon>
        <taxon>Tracheophyta</taxon>
        <taxon>Spermatophyta</taxon>
        <taxon>Magnoliopsida</taxon>
        <taxon>eudicotyledons</taxon>
        <taxon>Gunneridae</taxon>
        <taxon>Pentapetalae</taxon>
        <taxon>rosids</taxon>
        <taxon>malvids</taxon>
        <taxon>Myrtales</taxon>
        <taxon>Lythraceae</taxon>
        <taxon>Trapa</taxon>
    </lineage>
</organism>
<reference evidence="3 4" key="1">
    <citation type="journal article" date="2023" name="Hortic Res">
        <title>Pangenome of water caltrop reveals structural variations and asymmetric subgenome divergence after allopolyploidization.</title>
        <authorList>
            <person name="Zhang X."/>
            <person name="Chen Y."/>
            <person name="Wang L."/>
            <person name="Yuan Y."/>
            <person name="Fang M."/>
            <person name="Shi L."/>
            <person name="Lu R."/>
            <person name="Comes H.P."/>
            <person name="Ma Y."/>
            <person name="Chen Y."/>
            <person name="Huang G."/>
            <person name="Zhou Y."/>
            <person name="Zheng Z."/>
            <person name="Qiu Y."/>
        </authorList>
    </citation>
    <scope>NUCLEOTIDE SEQUENCE [LARGE SCALE GENOMIC DNA]</scope>
    <source>
        <strain evidence="3">F231</strain>
    </source>
</reference>
<name>A0AAN7KZ48_TRANT</name>
<evidence type="ECO:0000313" key="4">
    <source>
        <dbReference type="Proteomes" id="UP001346149"/>
    </source>
</evidence>
<dbReference type="Gene3D" id="3.20.20.80">
    <property type="entry name" value="Glycosidases"/>
    <property type="match status" value="2"/>
</dbReference>